<dbReference type="Gene3D" id="3.90.1300.10">
    <property type="entry name" value="Amidase signature (AS) domain"/>
    <property type="match status" value="1"/>
</dbReference>
<dbReference type="InterPro" id="IPR036928">
    <property type="entry name" value="AS_sf"/>
</dbReference>
<dbReference type="InterPro" id="IPR000120">
    <property type="entry name" value="Amidase"/>
</dbReference>
<evidence type="ECO:0000256" key="1">
    <source>
        <dbReference type="ARBA" id="ARBA00009199"/>
    </source>
</evidence>
<feature type="region of interest" description="Disordered" evidence="2">
    <location>
        <begin position="140"/>
        <end position="161"/>
    </location>
</feature>
<dbReference type="Pfam" id="PF01425">
    <property type="entry name" value="Amidase"/>
    <property type="match status" value="1"/>
</dbReference>
<proteinExistence type="inferred from homology"/>
<feature type="domain" description="Amidase" evidence="3">
    <location>
        <begin position="32"/>
        <end position="436"/>
    </location>
</feature>
<name>A0ABT5YME7_9PROT</name>
<dbReference type="InterPro" id="IPR023631">
    <property type="entry name" value="Amidase_dom"/>
</dbReference>
<comment type="similarity">
    <text evidence="1">Belongs to the amidase family.</text>
</comment>
<protein>
    <submittedName>
        <fullName evidence="4">Amidase</fullName>
    </submittedName>
</protein>
<dbReference type="EMBL" id="JARHUD010000003">
    <property type="protein sequence ID" value="MDF2095439.1"/>
    <property type="molecule type" value="Genomic_DNA"/>
</dbReference>
<evidence type="ECO:0000313" key="4">
    <source>
        <dbReference type="EMBL" id="MDF2095439.1"/>
    </source>
</evidence>
<evidence type="ECO:0000256" key="2">
    <source>
        <dbReference type="SAM" id="MobiDB-lite"/>
    </source>
</evidence>
<organism evidence="4 5">
    <name type="scientific">Aquibaculum arenosum</name>
    <dbReference type="NCBI Taxonomy" id="3032591"/>
    <lineage>
        <taxon>Bacteria</taxon>
        <taxon>Pseudomonadati</taxon>
        <taxon>Pseudomonadota</taxon>
        <taxon>Alphaproteobacteria</taxon>
        <taxon>Rhodospirillales</taxon>
        <taxon>Rhodovibrionaceae</taxon>
        <taxon>Aquibaculum</taxon>
    </lineage>
</organism>
<sequence length="458" mass="49470">MAKKKNADAGVVGLSALELAEAIAKGSVRAVEATEAFLDHIGEQDTRIQAWAHLDPEFALAQAKALDRHREKGHPLGPLHGVPVGIKDIVDVAGLPCENGTPLDAGRRPRKDAAVVTRLREAGAIILGKTVTTELAVFHPGKTRNPHDTSRTPGGSSSGSAAAVAAGMAPLSVGSQTNGSVIRPAAYCGVVGFKPSQGVVSRRGVITQSPTLDTLGGFARTVEDVALLHDAMAGYDEEDRAMRLVARPQLLETARSKPPVQPDFAFVRSPFWEDTEPDLRQGFEELVAELGPRVEQVDLPEVFGKAIDLHSTIHLADIAKNYGRYYDKDREQLSPRLREMVEEGRRILAMDYVSAHDWIEIYNAALDQLLDQYDALITPATTGQALGIETTGKPTFCTLWTFCGVPAVSLPLLVGAEGLPIGVQLIGKRGRDGRLLRTARWLVERLRDESDNQEQGRG</sequence>
<dbReference type="Proteomes" id="UP001215503">
    <property type="component" value="Unassembled WGS sequence"/>
</dbReference>
<evidence type="ECO:0000313" key="5">
    <source>
        <dbReference type="Proteomes" id="UP001215503"/>
    </source>
</evidence>
<comment type="caution">
    <text evidence="4">The sequence shown here is derived from an EMBL/GenBank/DDBJ whole genome shotgun (WGS) entry which is preliminary data.</text>
</comment>
<dbReference type="PANTHER" id="PTHR11895">
    <property type="entry name" value="TRANSAMIDASE"/>
    <property type="match status" value="1"/>
</dbReference>
<keyword evidence="5" id="KW-1185">Reference proteome</keyword>
<reference evidence="4 5" key="1">
    <citation type="submission" date="2023-03" db="EMBL/GenBank/DDBJ databases">
        <title>Fodinicurvata sp. CAU 1616 isolated from sea sendiment.</title>
        <authorList>
            <person name="Kim W."/>
        </authorList>
    </citation>
    <scope>NUCLEOTIDE SEQUENCE [LARGE SCALE GENOMIC DNA]</scope>
    <source>
        <strain evidence="4 5">CAU 1616</strain>
    </source>
</reference>
<accession>A0ABT5YME7</accession>
<dbReference type="SUPFAM" id="SSF75304">
    <property type="entry name" value="Amidase signature (AS) enzymes"/>
    <property type="match status" value="1"/>
</dbReference>
<evidence type="ECO:0000259" key="3">
    <source>
        <dbReference type="Pfam" id="PF01425"/>
    </source>
</evidence>
<dbReference type="PANTHER" id="PTHR11895:SF7">
    <property type="entry name" value="GLUTAMYL-TRNA(GLN) AMIDOTRANSFERASE SUBUNIT A, MITOCHONDRIAL"/>
    <property type="match status" value="1"/>
</dbReference>
<dbReference type="RefSeq" id="WP_275820869.1">
    <property type="nucleotide sequence ID" value="NZ_JARHUD010000003.1"/>
</dbReference>
<gene>
    <name evidence="4" type="ORF">P2G67_05575</name>
</gene>